<keyword evidence="1" id="KW-1015">Disulfide bond</keyword>
<evidence type="ECO:0000313" key="5">
    <source>
        <dbReference type="Proteomes" id="UP000887013"/>
    </source>
</evidence>
<dbReference type="SUPFAM" id="SSF57424">
    <property type="entry name" value="LDL receptor-like module"/>
    <property type="match status" value="1"/>
</dbReference>
<evidence type="ECO:0000256" key="3">
    <source>
        <dbReference type="SAM" id="SignalP"/>
    </source>
</evidence>
<feature type="chain" id="PRO_5036447393" description="CUB domain-containing protein" evidence="3">
    <location>
        <begin position="18"/>
        <end position="255"/>
    </location>
</feature>
<keyword evidence="2" id="KW-1133">Transmembrane helix</keyword>
<comment type="caution">
    <text evidence="4">The sequence shown here is derived from an EMBL/GenBank/DDBJ whole genome shotgun (WGS) entry which is preliminary data.</text>
</comment>
<feature type="signal peptide" evidence="3">
    <location>
        <begin position="1"/>
        <end position="17"/>
    </location>
</feature>
<dbReference type="PANTHER" id="PTHR24652">
    <property type="entry name" value="LOW-DENSITY LIPOPROTEIN RECEPTOR CLASS A DOMAIN-CONTAINING PROTEIN 2"/>
    <property type="match status" value="1"/>
</dbReference>
<keyword evidence="5" id="KW-1185">Reference proteome</keyword>
<dbReference type="EMBL" id="BMAW01003722">
    <property type="protein sequence ID" value="GFS85119.1"/>
    <property type="molecule type" value="Genomic_DNA"/>
</dbReference>
<dbReference type="Gene3D" id="4.10.400.10">
    <property type="entry name" value="Low-density Lipoprotein Receptor"/>
    <property type="match status" value="1"/>
</dbReference>
<sequence>MDARLLLLIFVFPVVDPSYLIYDLETECLNGSVKFDLSKWGAKSAAILRATSHTSFSLRMHCRARLEAPQGYAVMVSLREIGFRTNIDGSCKDYLQIQNRPICEKIFRKDEERHFDSLSNHPSNVMEILYHTGDGLDNKTLSGYPGFTFTFTAFTKGSKENISAFECTNANLIWPGLTCDGHNNCGDLSDEDPYGDANCGSGMTQGPEVLMILGILIVFVLIVMCVATLLCTRNEAISRIRRRTLSYIPKFKSST</sequence>
<dbReference type="InterPro" id="IPR036055">
    <property type="entry name" value="LDL_receptor-like_sf"/>
</dbReference>
<dbReference type="Proteomes" id="UP000887013">
    <property type="component" value="Unassembled WGS sequence"/>
</dbReference>
<gene>
    <name evidence="4" type="primary">AVEN_88010_1</name>
    <name evidence="4" type="ORF">NPIL_379101</name>
</gene>
<organism evidence="4 5">
    <name type="scientific">Nephila pilipes</name>
    <name type="common">Giant wood spider</name>
    <name type="synonym">Nephila maculata</name>
    <dbReference type="NCBI Taxonomy" id="299642"/>
    <lineage>
        <taxon>Eukaryota</taxon>
        <taxon>Metazoa</taxon>
        <taxon>Ecdysozoa</taxon>
        <taxon>Arthropoda</taxon>
        <taxon>Chelicerata</taxon>
        <taxon>Arachnida</taxon>
        <taxon>Araneae</taxon>
        <taxon>Araneomorphae</taxon>
        <taxon>Entelegynae</taxon>
        <taxon>Araneoidea</taxon>
        <taxon>Nephilidae</taxon>
        <taxon>Nephila</taxon>
    </lineage>
</organism>
<evidence type="ECO:0000256" key="1">
    <source>
        <dbReference type="ARBA" id="ARBA00023157"/>
    </source>
</evidence>
<dbReference type="InterPro" id="IPR042333">
    <property type="entry name" value="LRAD2/Mig-13-like"/>
</dbReference>
<reference evidence="4" key="1">
    <citation type="submission" date="2020-08" db="EMBL/GenBank/DDBJ databases">
        <title>Multicomponent nature underlies the extraordinary mechanical properties of spider dragline silk.</title>
        <authorList>
            <person name="Kono N."/>
            <person name="Nakamura H."/>
            <person name="Mori M."/>
            <person name="Yoshida Y."/>
            <person name="Ohtoshi R."/>
            <person name="Malay A.D."/>
            <person name="Moran D.A.P."/>
            <person name="Tomita M."/>
            <person name="Numata K."/>
            <person name="Arakawa K."/>
        </authorList>
    </citation>
    <scope>NUCLEOTIDE SEQUENCE</scope>
</reference>
<evidence type="ECO:0008006" key="6">
    <source>
        <dbReference type="Google" id="ProtNLM"/>
    </source>
</evidence>
<feature type="transmembrane region" description="Helical" evidence="2">
    <location>
        <begin position="209"/>
        <end position="232"/>
    </location>
</feature>
<dbReference type="InterPro" id="IPR002172">
    <property type="entry name" value="LDrepeatLR_classA_rpt"/>
</dbReference>
<name>A0A8X6T9N9_NEPPI</name>
<dbReference type="OrthoDB" id="6423230at2759"/>
<keyword evidence="2" id="KW-0472">Membrane</keyword>
<dbReference type="AlphaFoldDB" id="A0A8X6T9N9"/>
<protein>
    <recommendedName>
        <fullName evidence="6">CUB domain-containing protein</fullName>
    </recommendedName>
</protein>
<dbReference type="CDD" id="cd00112">
    <property type="entry name" value="LDLa"/>
    <property type="match status" value="1"/>
</dbReference>
<keyword evidence="2" id="KW-0812">Transmembrane</keyword>
<proteinExistence type="predicted"/>
<evidence type="ECO:0000256" key="2">
    <source>
        <dbReference type="SAM" id="Phobius"/>
    </source>
</evidence>
<evidence type="ECO:0000313" key="4">
    <source>
        <dbReference type="EMBL" id="GFS85119.1"/>
    </source>
</evidence>
<accession>A0A8X6T9N9</accession>
<keyword evidence="3" id="KW-0732">Signal</keyword>